<sequence length="135" mass="13967">MPKLSNAALRLTAGALILDSGINKLSMDEGTYGHLKGMAANGVPQVNKLSDKQFGKTLATSETLLGAALLTPFVPAKLAGLGLTAFSAGLLSMYFNIDSLTKDDGVRPTQEGTAMAKDIVLLGAGLALLFSSKKK</sequence>
<dbReference type="OrthoDB" id="3267263at2"/>
<name>A0A1Y1RSL5_9MICC</name>
<gene>
    <name evidence="1" type="ORF">A7979_08445</name>
</gene>
<dbReference type="EMBL" id="LXWF01000001">
    <property type="protein sequence ID" value="ORC25045.1"/>
    <property type="molecule type" value="Genomic_DNA"/>
</dbReference>
<organism evidence="1 2">
    <name type="scientific">Rothia nasimurium</name>
    <dbReference type="NCBI Taxonomy" id="85336"/>
    <lineage>
        <taxon>Bacteria</taxon>
        <taxon>Bacillati</taxon>
        <taxon>Actinomycetota</taxon>
        <taxon>Actinomycetes</taxon>
        <taxon>Micrococcales</taxon>
        <taxon>Micrococcaceae</taxon>
        <taxon>Rothia</taxon>
    </lineage>
</organism>
<keyword evidence="2" id="KW-1185">Reference proteome</keyword>
<accession>A0A1Y1RSL5</accession>
<protein>
    <recommendedName>
        <fullName evidence="3">DoxX family membrane protein</fullName>
    </recommendedName>
</protein>
<comment type="caution">
    <text evidence="1">The sequence shown here is derived from an EMBL/GenBank/DDBJ whole genome shotgun (WGS) entry which is preliminary data.</text>
</comment>
<proteinExistence type="predicted"/>
<dbReference type="AlphaFoldDB" id="A0A1Y1RSL5"/>
<evidence type="ECO:0000313" key="2">
    <source>
        <dbReference type="Proteomes" id="UP000192359"/>
    </source>
</evidence>
<dbReference type="Proteomes" id="UP000192359">
    <property type="component" value="Unassembled WGS sequence"/>
</dbReference>
<evidence type="ECO:0008006" key="3">
    <source>
        <dbReference type="Google" id="ProtNLM"/>
    </source>
</evidence>
<evidence type="ECO:0000313" key="1">
    <source>
        <dbReference type="EMBL" id="ORC25045.1"/>
    </source>
</evidence>
<reference evidence="1 2" key="1">
    <citation type="submission" date="2016-05" db="EMBL/GenBank/DDBJ databases">
        <title>Draft genome sequence of a porcine commensal Rothia nasimurium.</title>
        <authorList>
            <person name="Gaiser R.A."/>
            <person name="Van Baarlen P."/>
            <person name="Wells J.M."/>
        </authorList>
    </citation>
    <scope>NUCLEOTIDE SEQUENCE [LARGE SCALE GENOMIC DNA]</scope>
    <source>
        <strain evidence="1 2">PT-32</strain>
    </source>
</reference>
<dbReference type="RefSeq" id="WP_083090499.1">
    <property type="nucleotide sequence ID" value="NZ_LXWF01000001.1"/>
</dbReference>